<dbReference type="InterPro" id="IPR020568">
    <property type="entry name" value="Ribosomal_Su5_D2-typ_SF"/>
</dbReference>
<protein>
    <submittedName>
        <fullName evidence="4">YigZ family protein</fullName>
    </submittedName>
</protein>
<dbReference type="EMBL" id="MIJF01000013">
    <property type="protein sequence ID" value="OEF99769.1"/>
    <property type="molecule type" value="Genomic_DNA"/>
</dbReference>
<evidence type="ECO:0000259" key="3">
    <source>
        <dbReference type="Pfam" id="PF09186"/>
    </source>
</evidence>
<dbReference type="AlphaFoldDB" id="A0A1D2YVM0"/>
<evidence type="ECO:0000313" key="4">
    <source>
        <dbReference type="EMBL" id="OEF99769.1"/>
    </source>
</evidence>
<dbReference type="SUPFAM" id="SSF54211">
    <property type="entry name" value="Ribosomal protein S5 domain 2-like"/>
    <property type="match status" value="1"/>
</dbReference>
<dbReference type="InterPro" id="IPR023582">
    <property type="entry name" value="Impact"/>
</dbReference>
<dbReference type="PROSITE" id="PS00910">
    <property type="entry name" value="UPF0029"/>
    <property type="match status" value="1"/>
</dbReference>
<dbReference type="NCBIfam" id="TIGR00257">
    <property type="entry name" value="IMPACT_YIGZ"/>
    <property type="match status" value="1"/>
</dbReference>
<name>A0A1D2YVM0_9BACI</name>
<proteinExistence type="inferred from homology"/>
<dbReference type="InterPro" id="IPR020569">
    <property type="entry name" value="UPF0029_Impact_CS"/>
</dbReference>
<evidence type="ECO:0000313" key="5">
    <source>
        <dbReference type="Proteomes" id="UP000243739"/>
    </source>
</evidence>
<comment type="similarity">
    <text evidence="1">Belongs to the IMPACT family.</text>
</comment>
<gene>
    <name evidence="4" type="ORF">BHF71_00920</name>
</gene>
<evidence type="ECO:0000256" key="1">
    <source>
        <dbReference type="ARBA" id="ARBA00007665"/>
    </source>
</evidence>
<dbReference type="STRING" id="337097.BHF71_00920"/>
<accession>A0A1D2YVM0</accession>
<reference evidence="4 5" key="1">
    <citation type="submission" date="2016-09" db="EMBL/GenBank/DDBJ databases">
        <title>Draft genome sequence for the type strain of Vulcanibacillus modesticaldus BR, a strictly anaerobic, moderately thermophilic, and nitrate-reducing bacterium from deep sea-hydrothermal vents of the Mid-Atlantic Ridge.</title>
        <authorList>
            <person name="Abin C.A."/>
            <person name="Hollibaugh J.T."/>
        </authorList>
    </citation>
    <scope>NUCLEOTIDE SEQUENCE [LARGE SCALE GENOMIC DNA]</scope>
    <source>
        <strain evidence="4 5">BR</strain>
    </source>
</reference>
<dbReference type="GO" id="GO:0005737">
    <property type="term" value="C:cytoplasm"/>
    <property type="evidence" value="ECO:0007669"/>
    <property type="project" value="TreeGrafter"/>
</dbReference>
<dbReference type="InterPro" id="IPR036956">
    <property type="entry name" value="Impact_N_sf"/>
</dbReference>
<dbReference type="SUPFAM" id="SSF54980">
    <property type="entry name" value="EF-G C-terminal domain-like"/>
    <property type="match status" value="1"/>
</dbReference>
<dbReference type="Gene3D" id="3.30.230.30">
    <property type="entry name" value="Impact, N-terminal domain"/>
    <property type="match status" value="1"/>
</dbReference>
<dbReference type="OrthoDB" id="9813771at2"/>
<dbReference type="InterPro" id="IPR035647">
    <property type="entry name" value="EFG_III/V"/>
</dbReference>
<feature type="domain" description="Impact N-terminal" evidence="2">
    <location>
        <begin position="19"/>
        <end position="124"/>
    </location>
</feature>
<dbReference type="Pfam" id="PF09186">
    <property type="entry name" value="DUF1949"/>
    <property type="match status" value="1"/>
</dbReference>
<sequence>MLERYLTVNEYGEKAIIIRKSEFIGYVKNVTTEEEAIKFIDSIKKKHWNATHNCSAYVIGENDEIQKANDDGEPSGTAGKPILEVIKKNGLKDTVIVVTRYFGGIMLGAGGLIRAYGQAANEAIHEAGIIERILHTVISITVDYTWLGKIENELNNKKYQIEKIDYLENVTIYVLAEAGKEEQLEKLITNLTSGQAKIARIEQKYVDIPYSKKGA</sequence>
<comment type="caution">
    <text evidence="4">The sequence shown here is derived from an EMBL/GenBank/DDBJ whole genome shotgun (WGS) entry which is preliminary data.</text>
</comment>
<evidence type="ECO:0000259" key="2">
    <source>
        <dbReference type="Pfam" id="PF01205"/>
    </source>
</evidence>
<dbReference type="Pfam" id="PF01205">
    <property type="entry name" value="Impact_N"/>
    <property type="match status" value="1"/>
</dbReference>
<dbReference type="RefSeq" id="WP_069656256.1">
    <property type="nucleotide sequence ID" value="NZ_MIJF01000013.1"/>
</dbReference>
<organism evidence="4 5">
    <name type="scientific">Vulcanibacillus modesticaldus</name>
    <dbReference type="NCBI Taxonomy" id="337097"/>
    <lineage>
        <taxon>Bacteria</taxon>
        <taxon>Bacillati</taxon>
        <taxon>Bacillota</taxon>
        <taxon>Bacilli</taxon>
        <taxon>Bacillales</taxon>
        <taxon>Bacillaceae</taxon>
        <taxon>Vulcanibacillus</taxon>
    </lineage>
</organism>
<dbReference type="InterPro" id="IPR015269">
    <property type="entry name" value="UPF0029_Impact_C"/>
</dbReference>
<keyword evidence="5" id="KW-1185">Reference proteome</keyword>
<dbReference type="InterPro" id="IPR015796">
    <property type="entry name" value="Impact_YigZ-like"/>
</dbReference>
<feature type="domain" description="UPF0029" evidence="3">
    <location>
        <begin position="140"/>
        <end position="195"/>
    </location>
</feature>
<dbReference type="PANTHER" id="PTHR16301:SF20">
    <property type="entry name" value="IMPACT FAMILY MEMBER YIGZ"/>
    <property type="match status" value="1"/>
</dbReference>
<dbReference type="PANTHER" id="PTHR16301">
    <property type="entry name" value="IMPACT-RELATED"/>
    <property type="match status" value="1"/>
</dbReference>
<dbReference type="Proteomes" id="UP000243739">
    <property type="component" value="Unassembled WGS sequence"/>
</dbReference>
<dbReference type="InterPro" id="IPR001498">
    <property type="entry name" value="Impact_N"/>
</dbReference>
<dbReference type="GO" id="GO:0006446">
    <property type="term" value="P:regulation of translational initiation"/>
    <property type="evidence" value="ECO:0007669"/>
    <property type="project" value="TreeGrafter"/>
</dbReference>
<dbReference type="Gene3D" id="3.30.70.240">
    <property type="match status" value="1"/>
</dbReference>